<dbReference type="EMBL" id="DTBJ01000060">
    <property type="protein sequence ID" value="HGM59344.1"/>
    <property type="molecule type" value="Genomic_DNA"/>
</dbReference>
<dbReference type="InterPro" id="IPR005236">
    <property type="entry name" value="Dihydropt_synth"/>
</dbReference>
<organism evidence="2">
    <name type="scientific">Staphylothermus marinus</name>
    <dbReference type="NCBI Taxonomy" id="2280"/>
    <lineage>
        <taxon>Archaea</taxon>
        <taxon>Thermoproteota</taxon>
        <taxon>Thermoprotei</taxon>
        <taxon>Desulfurococcales</taxon>
        <taxon>Desulfurococcaceae</taxon>
        <taxon>Staphylothermus</taxon>
    </lineage>
</organism>
<dbReference type="Pfam" id="PF00809">
    <property type="entry name" value="Pterin_bind"/>
    <property type="match status" value="1"/>
</dbReference>
<dbReference type="NCBIfam" id="TIGR00284">
    <property type="entry name" value="dihydropteroate synthase-like protein"/>
    <property type="match status" value="1"/>
</dbReference>
<feature type="domain" description="Pterin-binding" evidence="1">
    <location>
        <begin position="140"/>
        <end position="384"/>
    </location>
</feature>
<dbReference type="Pfam" id="PF14251">
    <property type="entry name" value="PterinBD-DUF4346"/>
    <property type="match status" value="1"/>
</dbReference>
<accession>A0A7C4HEN7</accession>
<protein>
    <submittedName>
        <fullName evidence="2">Dihydropteroate synthase-like protein</fullName>
    </submittedName>
</protein>
<comment type="caution">
    <text evidence="2">The sequence shown here is derived from an EMBL/GenBank/DDBJ whole genome shotgun (WGS) entry which is preliminary data.</text>
</comment>
<gene>
    <name evidence="2" type="ORF">ENU14_07175</name>
</gene>
<dbReference type="InterPro" id="IPR000489">
    <property type="entry name" value="Pterin-binding_dom"/>
</dbReference>
<dbReference type="InterPro" id="IPR011005">
    <property type="entry name" value="Dihydropteroate_synth-like_sf"/>
</dbReference>
<dbReference type="Pfam" id="PF20123">
    <property type="entry name" value="DUF6513"/>
    <property type="match status" value="1"/>
</dbReference>
<dbReference type="InterPro" id="IPR025595">
    <property type="entry name" value="PterinBD-DUF4346"/>
</dbReference>
<dbReference type="SUPFAM" id="SSF51717">
    <property type="entry name" value="Dihydropteroate synthetase-like"/>
    <property type="match status" value="1"/>
</dbReference>
<dbReference type="InterPro" id="IPR045406">
    <property type="entry name" value="DUF6513"/>
</dbReference>
<dbReference type="Gene3D" id="3.20.20.20">
    <property type="entry name" value="Dihydropteroate synthase-like"/>
    <property type="match status" value="1"/>
</dbReference>
<dbReference type="AlphaFoldDB" id="A0A7C4HEN7"/>
<reference evidence="2" key="1">
    <citation type="journal article" date="2020" name="mSystems">
        <title>Genome- and Community-Level Interaction Insights into Carbon Utilization and Element Cycling Functions of Hydrothermarchaeota in Hydrothermal Sediment.</title>
        <authorList>
            <person name="Zhou Z."/>
            <person name="Liu Y."/>
            <person name="Xu W."/>
            <person name="Pan J."/>
            <person name="Luo Z.H."/>
            <person name="Li M."/>
        </authorList>
    </citation>
    <scope>NUCLEOTIDE SEQUENCE [LARGE SCALE GENOMIC DNA]</scope>
    <source>
        <strain evidence="2">SpSt-642</strain>
    </source>
</reference>
<dbReference type="PROSITE" id="PS50972">
    <property type="entry name" value="PTERIN_BINDING"/>
    <property type="match status" value="1"/>
</dbReference>
<evidence type="ECO:0000313" key="2">
    <source>
        <dbReference type="EMBL" id="HGM59344.1"/>
    </source>
</evidence>
<sequence length="530" mass="60852">MKILLVTGLLAEKTVRETIRETNTKHEVDVVTIPVQVISLLSTEQIANYLKQLNIDKNKYDLIIIPGLCPGSTEIIEEKTGIPCFKGTIHAFDLSILLKLDELDKILSREKPADFLIEKYILDNNLKTLIKLEEVKKTESIKIGRIYIPVNPPPFRILSELTNVHLMNEDFLLKKVNELIDKGADIVSIGFESKNPHPDLVYNIVKTIKREFDIPIAIDTLIPSEILKGVEAGVDIVLSIDYCNVEHVIDYIRETIPVIIPYDSCRNYLPDTSMRILYIDRLIDKIRDRLEHYILDPILDPPVVGNLFESINNYRELKRKYSDKPLLMGVSNVVELIDADSIGLNTLLSVLALDVKASILLVVEASSKTIDSTRELAIASEMITLAYIRRSPPKDLGIDLLFVKDKRRIDYKIDVENAEEITIENFEYREECKPQEYFRIRVDHENRFIETLCVSRDRKLLIKSRSIEALKNYILENKLVSSIPHAMYLGIELGKASEAIRINKNYIQDQPLFREKKLLKTMMRGFKQHG</sequence>
<evidence type="ECO:0000259" key="1">
    <source>
        <dbReference type="PROSITE" id="PS50972"/>
    </source>
</evidence>
<proteinExistence type="predicted"/>
<dbReference type="GO" id="GO:0042558">
    <property type="term" value="P:pteridine-containing compound metabolic process"/>
    <property type="evidence" value="ECO:0007669"/>
    <property type="project" value="InterPro"/>
</dbReference>
<name>A0A7C4HEN7_STAMA</name>